<reference evidence="1 2" key="1">
    <citation type="journal article" date="2019" name="Sci. Rep.">
        <title>Orb-weaving spider Araneus ventricosus genome elucidates the spidroin gene catalogue.</title>
        <authorList>
            <person name="Kono N."/>
            <person name="Nakamura H."/>
            <person name="Ohtoshi R."/>
            <person name="Moran D.A.P."/>
            <person name="Shinohara A."/>
            <person name="Yoshida Y."/>
            <person name="Fujiwara M."/>
            <person name="Mori M."/>
            <person name="Tomita M."/>
            <person name="Arakawa K."/>
        </authorList>
    </citation>
    <scope>NUCLEOTIDE SEQUENCE [LARGE SCALE GENOMIC DNA]</scope>
</reference>
<dbReference type="AlphaFoldDB" id="A0A4Y2NBR8"/>
<gene>
    <name evidence="1" type="ORF">AVEN_191371_1</name>
</gene>
<accession>A0A4Y2NBR8</accession>
<dbReference type="Proteomes" id="UP000499080">
    <property type="component" value="Unassembled WGS sequence"/>
</dbReference>
<keyword evidence="2" id="KW-1185">Reference proteome</keyword>
<dbReference type="EMBL" id="BGPR01008824">
    <property type="protein sequence ID" value="GBN36352.1"/>
    <property type="molecule type" value="Genomic_DNA"/>
</dbReference>
<sequence>MQDFQSFIQVYQASHLKMQSEDQVVDESKLETFNKLCNFPDKDDCQYLLSDLMEMLLHLRTVSDKLYSEKRLRKFLSERYGNTVLISVSMKCFVTVDF</sequence>
<name>A0A4Y2NBR8_ARAVE</name>
<protein>
    <submittedName>
        <fullName evidence="1">Uncharacterized protein</fullName>
    </submittedName>
</protein>
<evidence type="ECO:0000313" key="2">
    <source>
        <dbReference type="Proteomes" id="UP000499080"/>
    </source>
</evidence>
<comment type="caution">
    <text evidence="1">The sequence shown here is derived from an EMBL/GenBank/DDBJ whole genome shotgun (WGS) entry which is preliminary data.</text>
</comment>
<organism evidence="1 2">
    <name type="scientific">Araneus ventricosus</name>
    <name type="common">Orbweaver spider</name>
    <name type="synonym">Epeira ventricosa</name>
    <dbReference type="NCBI Taxonomy" id="182803"/>
    <lineage>
        <taxon>Eukaryota</taxon>
        <taxon>Metazoa</taxon>
        <taxon>Ecdysozoa</taxon>
        <taxon>Arthropoda</taxon>
        <taxon>Chelicerata</taxon>
        <taxon>Arachnida</taxon>
        <taxon>Araneae</taxon>
        <taxon>Araneomorphae</taxon>
        <taxon>Entelegynae</taxon>
        <taxon>Araneoidea</taxon>
        <taxon>Araneidae</taxon>
        <taxon>Araneus</taxon>
    </lineage>
</organism>
<evidence type="ECO:0000313" key="1">
    <source>
        <dbReference type="EMBL" id="GBN36352.1"/>
    </source>
</evidence>
<proteinExistence type="predicted"/>